<gene>
    <name evidence="1" type="ORF">SASPL_138005</name>
</gene>
<name>A0A8X8ZEK5_SALSN</name>
<dbReference type="Proteomes" id="UP000298416">
    <property type="component" value="Unassembled WGS sequence"/>
</dbReference>
<comment type="caution">
    <text evidence="1">The sequence shown here is derived from an EMBL/GenBank/DDBJ whole genome shotgun (WGS) entry which is preliminary data.</text>
</comment>
<sequence length="212" mass="24197">MYTMKDLVVHGWKSDYDFQSGYTSLVEETIKRELPNSDLKATPHVNSKLTQWKRNYNSLCKILECSGVGFNEHGDSKIDIDNDQREQIVKILFGKDRASGGVVEDTNDAYDALDEHNQNNVNQSSVGQALNKCIRRHQMKLAHDKARMPQAKEDTNLRLDKLTSRIGLSMVQQIDVAEIILEKVEHIDLFMCLPEHGRLTYVMRALEKHGAV</sequence>
<protein>
    <recommendedName>
        <fullName evidence="3">Myb/SANT-like domain-containing protein</fullName>
    </recommendedName>
</protein>
<organism evidence="1">
    <name type="scientific">Salvia splendens</name>
    <name type="common">Scarlet sage</name>
    <dbReference type="NCBI Taxonomy" id="180675"/>
    <lineage>
        <taxon>Eukaryota</taxon>
        <taxon>Viridiplantae</taxon>
        <taxon>Streptophyta</taxon>
        <taxon>Embryophyta</taxon>
        <taxon>Tracheophyta</taxon>
        <taxon>Spermatophyta</taxon>
        <taxon>Magnoliopsida</taxon>
        <taxon>eudicotyledons</taxon>
        <taxon>Gunneridae</taxon>
        <taxon>Pentapetalae</taxon>
        <taxon>asterids</taxon>
        <taxon>lamiids</taxon>
        <taxon>Lamiales</taxon>
        <taxon>Lamiaceae</taxon>
        <taxon>Nepetoideae</taxon>
        <taxon>Mentheae</taxon>
        <taxon>Salviinae</taxon>
        <taxon>Salvia</taxon>
        <taxon>Salvia subgen. Calosphace</taxon>
        <taxon>core Calosphace</taxon>
    </lineage>
</organism>
<proteinExistence type="predicted"/>
<evidence type="ECO:0000313" key="2">
    <source>
        <dbReference type="Proteomes" id="UP000298416"/>
    </source>
</evidence>
<dbReference type="PANTHER" id="PTHR46250">
    <property type="entry name" value="MYB/SANT-LIKE DNA-BINDING DOMAIN PROTEIN-RELATED"/>
    <property type="match status" value="1"/>
</dbReference>
<dbReference type="EMBL" id="PNBA02000014">
    <property type="protein sequence ID" value="KAG6401159.1"/>
    <property type="molecule type" value="Genomic_DNA"/>
</dbReference>
<keyword evidence="2" id="KW-1185">Reference proteome</keyword>
<accession>A0A8X8ZEK5</accession>
<reference evidence="1" key="1">
    <citation type="submission" date="2018-01" db="EMBL/GenBank/DDBJ databases">
        <authorList>
            <person name="Mao J.F."/>
        </authorList>
    </citation>
    <scope>NUCLEOTIDE SEQUENCE</scope>
    <source>
        <strain evidence="1">Huo1</strain>
        <tissue evidence="1">Leaf</tissue>
    </source>
</reference>
<evidence type="ECO:0000313" key="1">
    <source>
        <dbReference type="EMBL" id="KAG6401159.1"/>
    </source>
</evidence>
<dbReference type="AlphaFoldDB" id="A0A8X8ZEK5"/>
<reference evidence="1" key="2">
    <citation type="submission" date="2020-08" db="EMBL/GenBank/DDBJ databases">
        <title>Plant Genome Project.</title>
        <authorList>
            <person name="Zhang R.-G."/>
        </authorList>
    </citation>
    <scope>NUCLEOTIDE SEQUENCE</scope>
    <source>
        <strain evidence="1">Huo1</strain>
        <tissue evidence="1">Leaf</tissue>
    </source>
</reference>
<evidence type="ECO:0008006" key="3">
    <source>
        <dbReference type="Google" id="ProtNLM"/>
    </source>
</evidence>